<dbReference type="PROSITE" id="PS50056">
    <property type="entry name" value="TYR_PHOSPHATASE_2"/>
    <property type="match status" value="1"/>
</dbReference>
<dbReference type="InParanoid" id="A0A0G4GQE8"/>
<feature type="compositionally biased region" description="Pro residues" evidence="2">
    <location>
        <begin position="402"/>
        <end position="412"/>
    </location>
</feature>
<evidence type="ECO:0000256" key="2">
    <source>
        <dbReference type="SAM" id="MobiDB-lite"/>
    </source>
</evidence>
<dbReference type="Pfam" id="PF22784">
    <property type="entry name" value="PTP-SAK"/>
    <property type="match status" value="1"/>
</dbReference>
<feature type="region of interest" description="Disordered" evidence="2">
    <location>
        <begin position="258"/>
        <end position="309"/>
    </location>
</feature>
<evidence type="ECO:0000313" key="4">
    <source>
        <dbReference type="EMBL" id="CEM32671.1"/>
    </source>
</evidence>
<organism evidence="4 5">
    <name type="scientific">Vitrella brassicaformis (strain CCMP3155)</name>
    <dbReference type="NCBI Taxonomy" id="1169540"/>
    <lineage>
        <taxon>Eukaryota</taxon>
        <taxon>Sar</taxon>
        <taxon>Alveolata</taxon>
        <taxon>Colpodellida</taxon>
        <taxon>Vitrellaceae</taxon>
        <taxon>Vitrella</taxon>
    </lineage>
</organism>
<dbReference type="Gene3D" id="3.90.190.10">
    <property type="entry name" value="Protein tyrosine phosphatase superfamily"/>
    <property type="match status" value="1"/>
</dbReference>
<dbReference type="InterPro" id="IPR029021">
    <property type="entry name" value="Prot-tyrosine_phosphatase-like"/>
</dbReference>
<dbReference type="InterPro" id="IPR016130">
    <property type="entry name" value="Tyr_Pase_AS"/>
</dbReference>
<dbReference type="InterPro" id="IPR000387">
    <property type="entry name" value="Tyr_Pase_dom"/>
</dbReference>
<dbReference type="VEuPathDB" id="CryptoDB:Vbra_18343"/>
<keyword evidence="1" id="KW-0378">Hydrolase</keyword>
<protein>
    <recommendedName>
        <fullName evidence="3">Tyrosine specific protein phosphatases domain-containing protein</fullName>
    </recommendedName>
</protein>
<proteinExistence type="predicted"/>
<reference evidence="4 5" key="1">
    <citation type="submission" date="2014-11" db="EMBL/GenBank/DDBJ databases">
        <authorList>
            <person name="Zhu J."/>
            <person name="Qi W."/>
            <person name="Song R."/>
        </authorList>
    </citation>
    <scope>NUCLEOTIDE SEQUENCE [LARGE SCALE GENOMIC DNA]</scope>
</reference>
<keyword evidence="5" id="KW-1185">Reference proteome</keyword>
<accession>A0A0G4GQE8</accession>
<feature type="region of interest" description="Disordered" evidence="2">
    <location>
        <begin position="15"/>
        <end position="37"/>
    </location>
</feature>
<name>A0A0G4GQE8_VITBC</name>
<dbReference type="InterPro" id="IPR057023">
    <property type="entry name" value="PTP-SAK"/>
</dbReference>
<dbReference type="STRING" id="1169540.A0A0G4GQE8"/>
<feature type="region of interest" description="Disordered" evidence="2">
    <location>
        <begin position="365"/>
        <end position="445"/>
    </location>
</feature>
<gene>
    <name evidence="4" type="ORF">Vbra_18343</name>
</gene>
<dbReference type="SUPFAM" id="SSF52799">
    <property type="entry name" value="(Phosphotyrosine protein) phosphatases II"/>
    <property type="match status" value="1"/>
</dbReference>
<dbReference type="GO" id="GO:0016791">
    <property type="term" value="F:phosphatase activity"/>
    <property type="evidence" value="ECO:0007669"/>
    <property type="project" value="UniProtKB-ARBA"/>
</dbReference>
<feature type="compositionally biased region" description="Pro residues" evidence="2">
    <location>
        <begin position="266"/>
        <end position="276"/>
    </location>
</feature>
<evidence type="ECO:0000313" key="5">
    <source>
        <dbReference type="Proteomes" id="UP000041254"/>
    </source>
</evidence>
<dbReference type="PhylomeDB" id="A0A0G4GQE8"/>
<dbReference type="Proteomes" id="UP000041254">
    <property type="component" value="Unassembled WGS sequence"/>
</dbReference>
<dbReference type="PROSITE" id="PS00383">
    <property type="entry name" value="TYR_PHOSPHATASE_1"/>
    <property type="match status" value="1"/>
</dbReference>
<feature type="domain" description="Tyrosine specific protein phosphatases" evidence="3">
    <location>
        <begin position="133"/>
        <end position="167"/>
    </location>
</feature>
<sequence>MRKLRLLSIDTEAELDAGAANRPSPKGNRTHRMDRTDPLTNTIFEYHQERTSVRIYDLGEAKGKLLIGSREAAHDTKFLKTAKVTHVCNLAAGDTAGGEYTCASKGNDLPEVTFYDVKNMKDGSDDGVHNFATAGVAAIDFCLKALEDPETTLLIHCRAGVSRTGCIASCVLAALKKDTYTHNRGGSASAAAAAVPLLWTMGRAGVREYRSIAPNVGLTEAGRQWCSTMAAEGAAFARGPPPPPRGGRPMKLLSKVDEMDEENDQMPPPLLPPPAPRGRRVGTLLTDTDEESGTQDELAGKVFKPPGRSHGFLRESLHRYADDHMEVDDGLARVVPPKASGAAAAAAAGHGDDEVMQDVHANVGGSRKRGALARGPPPPPRGGRPMKLLSKMDEMDEENDQMPPPLLPPPAPRGRRVGTLLTNTDEEFGTQDELAGKVFKPPGRSHGFLRESLHRYADDHMEVDDGLARVVPPKAS</sequence>
<dbReference type="EMBL" id="CDMY01000759">
    <property type="protein sequence ID" value="CEM32671.1"/>
    <property type="molecule type" value="Genomic_DNA"/>
</dbReference>
<evidence type="ECO:0000259" key="3">
    <source>
        <dbReference type="PROSITE" id="PS50056"/>
    </source>
</evidence>
<dbReference type="OrthoDB" id="426001at2759"/>
<evidence type="ECO:0000256" key="1">
    <source>
        <dbReference type="ARBA" id="ARBA00022801"/>
    </source>
</evidence>
<dbReference type="AlphaFoldDB" id="A0A0G4GQE8"/>